<dbReference type="SUPFAM" id="SSF55957">
    <property type="entry name" value="Phosphoglucomutase, C-terminal domain"/>
    <property type="match status" value="1"/>
</dbReference>
<protein>
    <recommendedName>
        <fullName evidence="5">phosphomannomutase</fullName>
        <ecNumber evidence="5">5.4.2.8</ecNumber>
    </recommendedName>
</protein>
<dbReference type="Pfam" id="PF02880">
    <property type="entry name" value="PGM_PMM_III"/>
    <property type="match status" value="1"/>
</dbReference>
<dbReference type="RefSeq" id="WP_335737891.1">
    <property type="nucleotide sequence ID" value="NZ_JALAAR010000029.1"/>
</dbReference>
<dbReference type="Proteomes" id="UP001375382">
    <property type="component" value="Unassembled WGS sequence"/>
</dbReference>
<evidence type="ECO:0000256" key="1">
    <source>
        <dbReference type="ARBA" id="ARBA00000586"/>
    </source>
</evidence>
<comment type="caution">
    <text evidence="15">The sequence shown here is derived from an EMBL/GenBank/DDBJ whole genome shotgun (WGS) entry which is preliminary data.</text>
</comment>
<keyword evidence="8 10" id="KW-0460">Magnesium</keyword>
<keyword evidence="7 10" id="KW-0479">Metal-binding</keyword>
<keyword evidence="9 15" id="KW-0413">Isomerase</keyword>
<dbReference type="EC" id="5.4.2.8" evidence="5"/>
<evidence type="ECO:0000256" key="4">
    <source>
        <dbReference type="ARBA" id="ARBA00010231"/>
    </source>
</evidence>
<dbReference type="InterPro" id="IPR005846">
    <property type="entry name" value="A-D-PHexomutase_a/b/a-III"/>
</dbReference>
<dbReference type="PRINTS" id="PR00509">
    <property type="entry name" value="PGMPMM"/>
</dbReference>
<dbReference type="InterPro" id="IPR005841">
    <property type="entry name" value="Alpha-D-phosphohexomutase_SF"/>
</dbReference>
<feature type="domain" description="Alpha-D-phosphohexomutase alpha/beta/alpha" evidence="13">
    <location>
        <begin position="175"/>
        <end position="279"/>
    </location>
</feature>
<evidence type="ECO:0000256" key="8">
    <source>
        <dbReference type="ARBA" id="ARBA00022842"/>
    </source>
</evidence>
<dbReference type="InterPro" id="IPR005845">
    <property type="entry name" value="A-D-PHexomutase_a/b/a-II"/>
</dbReference>
<keyword evidence="6" id="KW-0597">Phosphoprotein</keyword>
<dbReference type="Pfam" id="PF00408">
    <property type="entry name" value="PGM_PMM_IV"/>
    <property type="match status" value="1"/>
</dbReference>
<evidence type="ECO:0000256" key="10">
    <source>
        <dbReference type="RuleBase" id="RU004326"/>
    </source>
</evidence>
<dbReference type="PANTHER" id="PTHR43771:SF1">
    <property type="entry name" value="PHOSPHOMANNOMUTASE"/>
    <property type="match status" value="1"/>
</dbReference>
<feature type="domain" description="Alpha-D-phosphohexomutase alpha/beta/alpha" evidence="12">
    <location>
        <begin position="10"/>
        <end position="132"/>
    </location>
</feature>
<reference evidence="15 16" key="1">
    <citation type="journal article" date="2023" name="Ecotoxicol. Environ. Saf.">
        <title>Mercury remediation potential of mercury-resistant strain Rheinheimera metallidurans sp. nov. isolated from a municipal waste dumping site.</title>
        <authorList>
            <person name="Yadav V."/>
            <person name="Manjhi A."/>
            <person name="Vadakedath N."/>
        </authorList>
    </citation>
    <scope>NUCLEOTIDE SEQUENCE [LARGE SCALE GENOMIC DNA]</scope>
    <source>
        <strain evidence="15 16">E-49</strain>
    </source>
</reference>
<accession>A0ABU8CC50</accession>
<comment type="similarity">
    <text evidence="4 10">Belongs to the phosphohexose mutase family.</text>
</comment>
<dbReference type="PANTHER" id="PTHR43771">
    <property type="entry name" value="PHOSPHOMANNOMUTASE"/>
    <property type="match status" value="1"/>
</dbReference>
<dbReference type="Gene3D" id="3.40.120.10">
    <property type="entry name" value="Alpha-D-Glucose-1,6-Bisphosphate, subunit A, domain 3"/>
    <property type="match status" value="3"/>
</dbReference>
<evidence type="ECO:0000256" key="3">
    <source>
        <dbReference type="ARBA" id="ARBA00004699"/>
    </source>
</evidence>
<keyword evidence="16" id="KW-1185">Reference proteome</keyword>
<feature type="domain" description="Alpha-D-phosphohexomutase C-terminal" evidence="11">
    <location>
        <begin position="436"/>
        <end position="468"/>
    </location>
</feature>
<dbReference type="InterPro" id="IPR016055">
    <property type="entry name" value="A-D-PHexomutase_a/b/a-I/II/III"/>
</dbReference>
<comment type="cofactor">
    <cofactor evidence="2">
        <name>Mg(2+)</name>
        <dbReference type="ChEBI" id="CHEBI:18420"/>
    </cofactor>
</comment>
<name>A0ABU8CC50_9GAMM</name>
<dbReference type="InterPro" id="IPR005844">
    <property type="entry name" value="A-D-PHexomutase_a/b/a-I"/>
</dbReference>
<dbReference type="InterPro" id="IPR005843">
    <property type="entry name" value="A-D-PHexomutase_C"/>
</dbReference>
<dbReference type="Gene3D" id="3.30.310.50">
    <property type="entry name" value="Alpha-D-phosphohexomutase, C-terminal domain"/>
    <property type="match status" value="1"/>
</dbReference>
<dbReference type="EMBL" id="JALAAR010000029">
    <property type="protein sequence ID" value="MEH8019497.1"/>
    <property type="molecule type" value="Genomic_DNA"/>
</dbReference>
<evidence type="ECO:0000259" key="11">
    <source>
        <dbReference type="Pfam" id="PF00408"/>
    </source>
</evidence>
<evidence type="ECO:0000313" key="15">
    <source>
        <dbReference type="EMBL" id="MEH8019497.1"/>
    </source>
</evidence>
<feature type="domain" description="Alpha-D-phosphohexomutase alpha/beta/alpha" evidence="14">
    <location>
        <begin position="284"/>
        <end position="394"/>
    </location>
</feature>
<evidence type="ECO:0000259" key="13">
    <source>
        <dbReference type="Pfam" id="PF02879"/>
    </source>
</evidence>
<comment type="catalytic activity">
    <reaction evidence="1">
        <text>alpha-D-mannose 1-phosphate = D-mannose 6-phosphate</text>
        <dbReference type="Rhea" id="RHEA:11140"/>
        <dbReference type="ChEBI" id="CHEBI:58409"/>
        <dbReference type="ChEBI" id="CHEBI:58735"/>
        <dbReference type="EC" id="5.4.2.8"/>
    </reaction>
</comment>
<evidence type="ECO:0000256" key="7">
    <source>
        <dbReference type="ARBA" id="ARBA00022723"/>
    </source>
</evidence>
<evidence type="ECO:0000259" key="12">
    <source>
        <dbReference type="Pfam" id="PF02878"/>
    </source>
</evidence>
<evidence type="ECO:0000259" key="14">
    <source>
        <dbReference type="Pfam" id="PF02880"/>
    </source>
</evidence>
<dbReference type="InterPro" id="IPR016066">
    <property type="entry name" value="A-D-PHexomutase_CS"/>
</dbReference>
<gene>
    <name evidence="15" type="ORF">MN202_19860</name>
</gene>
<evidence type="ECO:0000256" key="2">
    <source>
        <dbReference type="ARBA" id="ARBA00001946"/>
    </source>
</evidence>
<evidence type="ECO:0000256" key="6">
    <source>
        <dbReference type="ARBA" id="ARBA00022553"/>
    </source>
</evidence>
<evidence type="ECO:0000313" key="16">
    <source>
        <dbReference type="Proteomes" id="UP001375382"/>
    </source>
</evidence>
<evidence type="ECO:0000256" key="9">
    <source>
        <dbReference type="ARBA" id="ARBA00023235"/>
    </source>
</evidence>
<organism evidence="15 16">
    <name type="scientific">Rheinheimera muenzenbergensis</name>
    <dbReference type="NCBI Taxonomy" id="1193628"/>
    <lineage>
        <taxon>Bacteria</taxon>
        <taxon>Pseudomonadati</taxon>
        <taxon>Pseudomonadota</taxon>
        <taxon>Gammaproteobacteria</taxon>
        <taxon>Chromatiales</taxon>
        <taxon>Chromatiaceae</taxon>
        <taxon>Rheinheimera</taxon>
    </lineage>
</organism>
<sequence>MAATDNALRCFKAYDIRGKLGEELTEHLAWCIGRAYAKVVQAGTVALGADVRATSEPLKRALALGLLSEGVDVIDLGMTGTEEVYFAAQYLPIDGAIEVTASHNPIDYNGMKLVRHNARPISGDSGLNDIKQQAIALLEEPFPAAEFSQFCQLADSSAAFNWAQASWQRQSILDAYVSCMLSFIYPAQLKPLKLVVNAGNGAAGHVIDAIEAIFARDLVPVEFIKVHHQPDALFPNGIPNPLLPENRAATSKAVIEHQADFGIAWDGDFDRCFLFDEKGQFIEGYYIVGLLAAAFLQKSPGQKIIHDPRLYWNTQHIVNRNGGISVISKTGHAFIKERMRAEDAIYGGEMSAHHYFRDFAYCDSGMVPWLLVAELVSISAKSLSQLVEDMIAAYPSSGELNFHIDQPQQAVQKVQQHYMPLANQTDYTDGLSMAFDGWRFNLRSSNTENVLRLNVESQQNSALMEQKTAEIVSILTDAE</sequence>
<dbReference type="SUPFAM" id="SSF53738">
    <property type="entry name" value="Phosphoglucomutase, first 3 domains"/>
    <property type="match status" value="3"/>
</dbReference>
<evidence type="ECO:0000256" key="5">
    <source>
        <dbReference type="ARBA" id="ARBA00012730"/>
    </source>
</evidence>
<dbReference type="InterPro" id="IPR036900">
    <property type="entry name" value="A-D-PHexomutase_C_sf"/>
</dbReference>
<dbReference type="Pfam" id="PF02878">
    <property type="entry name" value="PGM_PMM_I"/>
    <property type="match status" value="1"/>
</dbReference>
<proteinExistence type="inferred from homology"/>
<dbReference type="PROSITE" id="PS00710">
    <property type="entry name" value="PGM_PMM"/>
    <property type="match status" value="1"/>
</dbReference>
<comment type="pathway">
    <text evidence="3">Nucleotide-sugar biosynthesis; GDP-alpha-D-mannose biosynthesis; alpha-D-mannose 1-phosphate from D-fructose 6-phosphate: step 2/2.</text>
</comment>
<dbReference type="Pfam" id="PF02879">
    <property type="entry name" value="PGM_PMM_II"/>
    <property type="match status" value="1"/>
</dbReference>
<dbReference type="GO" id="GO:0004615">
    <property type="term" value="F:phosphomannomutase activity"/>
    <property type="evidence" value="ECO:0007669"/>
    <property type="project" value="UniProtKB-EC"/>
</dbReference>
<dbReference type="CDD" id="cd03089">
    <property type="entry name" value="PMM_PGM"/>
    <property type="match status" value="1"/>
</dbReference>